<dbReference type="Proteomes" id="UP000437709">
    <property type="component" value="Unassembled WGS sequence"/>
</dbReference>
<reference evidence="1 2" key="1">
    <citation type="submission" date="2019-10" db="EMBL/GenBank/DDBJ databases">
        <title>Georgenia wutianyii sp. nov. and Georgenia yuyongxinii sp. nov. isolated from plateau pika (Ochotona curzoniae) in the Qinghai-Tibet plateau of China.</title>
        <authorList>
            <person name="Tian Z."/>
        </authorList>
    </citation>
    <scope>NUCLEOTIDE SEQUENCE [LARGE SCALE GENOMIC DNA]</scope>
    <source>
        <strain evidence="1 2">JCM 19765</strain>
    </source>
</reference>
<comment type="caution">
    <text evidence="1">The sequence shown here is derived from an EMBL/GenBank/DDBJ whole genome shotgun (WGS) entry which is preliminary data.</text>
</comment>
<dbReference type="SUPFAM" id="SSF51905">
    <property type="entry name" value="FAD/NAD(P)-binding domain"/>
    <property type="match status" value="1"/>
</dbReference>
<gene>
    <name evidence="1" type="ORF">GB881_10010</name>
</gene>
<dbReference type="OrthoDB" id="5094123at2"/>
<evidence type="ECO:0008006" key="3">
    <source>
        <dbReference type="Google" id="ProtNLM"/>
    </source>
</evidence>
<sequence>MPLETSTPRPVHIIGGGPVGLMLTALLQTTGDYAVHLYEKRPRYTRTRMVKLDSYLVADSVESYCIDYIDEENVEAVFDRTDLEEGVASRKLIPSDLRSLLLQWTLGFCPLNAIEQALSDLIDRRGTSSVERVAGEITAPDALAMVGPDDILIDCTGSRSLLRDHMSPAFGGPGGETNLFRLRLEYALVITFLYSQTYHCDEYCKYYKNAENDSYKFIPGSTGPTTTRASAT</sequence>
<accession>A0A6N7ELE6</accession>
<dbReference type="RefSeq" id="WP_152193663.1">
    <property type="nucleotide sequence ID" value="NZ_VUKD01000001.1"/>
</dbReference>
<dbReference type="PRINTS" id="PR00420">
    <property type="entry name" value="RNGMNOXGNASE"/>
</dbReference>
<proteinExistence type="predicted"/>
<keyword evidence="2" id="KW-1185">Reference proteome</keyword>
<evidence type="ECO:0000313" key="1">
    <source>
        <dbReference type="EMBL" id="MPV37375.1"/>
    </source>
</evidence>
<evidence type="ECO:0000313" key="2">
    <source>
        <dbReference type="Proteomes" id="UP000437709"/>
    </source>
</evidence>
<organism evidence="1 2">
    <name type="scientific">Georgenia subflava</name>
    <dbReference type="NCBI Taxonomy" id="1622177"/>
    <lineage>
        <taxon>Bacteria</taxon>
        <taxon>Bacillati</taxon>
        <taxon>Actinomycetota</taxon>
        <taxon>Actinomycetes</taxon>
        <taxon>Micrococcales</taxon>
        <taxon>Bogoriellaceae</taxon>
        <taxon>Georgenia</taxon>
    </lineage>
</organism>
<dbReference type="EMBL" id="WHPC01000034">
    <property type="protein sequence ID" value="MPV37375.1"/>
    <property type="molecule type" value="Genomic_DNA"/>
</dbReference>
<dbReference type="Gene3D" id="3.50.50.60">
    <property type="entry name" value="FAD/NAD(P)-binding domain"/>
    <property type="match status" value="1"/>
</dbReference>
<protein>
    <recommendedName>
        <fullName evidence="3">FAD-binding domain-containing protein</fullName>
    </recommendedName>
</protein>
<dbReference type="InterPro" id="IPR036188">
    <property type="entry name" value="FAD/NAD-bd_sf"/>
</dbReference>
<dbReference type="AlphaFoldDB" id="A0A6N7ELE6"/>
<name>A0A6N7ELE6_9MICO</name>